<gene>
    <name evidence="5" type="ORF">FFL34_07255</name>
</gene>
<dbReference type="Gene3D" id="3.40.50.1000">
    <property type="entry name" value="HAD superfamily/HAD-like"/>
    <property type="match status" value="1"/>
</dbReference>
<comment type="caution">
    <text evidence="5">The sequence shown here is derived from an EMBL/GenBank/DDBJ whole genome shotgun (WGS) entry which is preliminary data.</text>
</comment>
<dbReference type="PANTHER" id="PTHR46470">
    <property type="entry name" value="N-ACYLNEURAMINATE-9-PHOSPHATASE"/>
    <property type="match status" value="1"/>
</dbReference>
<accession>A0A5S3QJM8</accession>
<dbReference type="RefSeq" id="WP_138602826.1">
    <property type="nucleotide sequence ID" value="NZ_VCIA01000001.1"/>
</dbReference>
<dbReference type="InterPro" id="IPR023214">
    <property type="entry name" value="HAD_sf"/>
</dbReference>
<organism evidence="5 6">
    <name type="scientific">Lentibacillus cibarius</name>
    <dbReference type="NCBI Taxonomy" id="2583219"/>
    <lineage>
        <taxon>Bacteria</taxon>
        <taxon>Bacillati</taxon>
        <taxon>Bacillota</taxon>
        <taxon>Bacilli</taxon>
        <taxon>Bacillales</taxon>
        <taxon>Bacillaceae</taxon>
        <taxon>Lentibacillus</taxon>
    </lineage>
</organism>
<evidence type="ECO:0000256" key="4">
    <source>
        <dbReference type="ARBA" id="ARBA00022842"/>
    </source>
</evidence>
<dbReference type="Gene3D" id="1.10.150.520">
    <property type="match status" value="1"/>
</dbReference>
<dbReference type="GO" id="GO:0016791">
    <property type="term" value="F:phosphatase activity"/>
    <property type="evidence" value="ECO:0007669"/>
    <property type="project" value="TreeGrafter"/>
</dbReference>
<evidence type="ECO:0000313" key="6">
    <source>
        <dbReference type="Proteomes" id="UP000306980"/>
    </source>
</evidence>
<sequence>MTRAVIFDLDDTLISERKYVESGYLHIAKIIKKSYGKDEEELYNLLIDLYKDSPKKVFNRLFDKLGVAYSQSDIMELVKDYRNHLPNIDFFDDVLPCLGLLKEKNIKIGIITDGYASAQRQKLKAVKAVNYFNEIIVTDELGKEYWKPHPKSFEVMKEKLNVKFNDMIYIGDNPEKDFYIGSMYPIKTIRIYRDGVYKDKNYLSNIKEDYSIHTLNELNSIIT</sequence>
<evidence type="ECO:0000256" key="1">
    <source>
        <dbReference type="ARBA" id="ARBA00001946"/>
    </source>
</evidence>
<evidence type="ECO:0000256" key="3">
    <source>
        <dbReference type="ARBA" id="ARBA00022801"/>
    </source>
</evidence>
<evidence type="ECO:0000256" key="2">
    <source>
        <dbReference type="ARBA" id="ARBA00022723"/>
    </source>
</evidence>
<keyword evidence="3 5" id="KW-0378">Hydrolase</keyword>
<dbReference type="InterPro" id="IPR041492">
    <property type="entry name" value="HAD_2"/>
</dbReference>
<dbReference type="InterPro" id="IPR006439">
    <property type="entry name" value="HAD-SF_hydro_IA"/>
</dbReference>
<dbReference type="InterPro" id="IPR036412">
    <property type="entry name" value="HAD-like_sf"/>
</dbReference>
<dbReference type="SFLD" id="SFLDS00003">
    <property type="entry name" value="Haloacid_Dehalogenase"/>
    <property type="match status" value="1"/>
</dbReference>
<dbReference type="GO" id="GO:0044281">
    <property type="term" value="P:small molecule metabolic process"/>
    <property type="evidence" value="ECO:0007669"/>
    <property type="project" value="UniProtKB-ARBA"/>
</dbReference>
<dbReference type="NCBIfam" id="TIGR01549">
    <property type="entry name" value="HAD-SF-IA-v1"/>
    <property type="match status" value="1"/>
</dbReference>
<dbReference type="InterPro" id="IPR051400">
    <property type="entry name" value="HAD-like_hydrolase"/>
</dbReference>
<dbReference type="GO" id="GO:0046872">
    <property type="term" value="F:metal ion binding"/>
    <property type="evidence" value="ECO:0007669"/>
    <property type="project" value="UniProtKB-KW"/>
</dbReference>
<keyword evidence="4" id="KW-0460">Magnesium</keyword>
<dbReference type="Pfam" id="PF13419">
    <property type="entry name" value="HAD_2"/>
    <property type="match status" value="1"/>
</dbReference>
<dbReference type="OrthoDB" id="9809962at2"/>
<dbReference type="PANTHER" id="PTHR46470:SF2">
    <property type="entry name" value="GLYCERALDEHYDE 3-PHOSPHATE PHOSPHATASE"/>
    <property type="match status" value="1"/>
</dbReference>
<comment type="cofactor">
    <cofactor evidence="1">
        <name>Mg(2+)</name>
        <dbReference type="ChEBI" id="CHEBI:18420"/>
    </cofactor>
</comment>
<proteinExistence type="predicted"/>
<protein>
    <submittedName>
        <fullName evidence="5">HAD family hydrolase</fullName>
    </submittedName>
</protein>
<dbReference type="AlphaFoldDB" id="A0A5S3QJM8"/>
<dbReference type="SUPFAM" id="SSF56784">
    <property type="entry name" value="HAD-like"/>
    <property type="match status" value="1"/>
</dbReference>
<evidence type="ECO:0000313" key="5">
    <source>
        <dbReference type="EMBL" id="TMN21937.1"/>
    </source>
</evidence>
<dbReference type="EMBL" id="VCIA01000001">
    <property type="protein sequence ID" value="TMN21937.1"/>
    <property type="molecule type" value="Genomic_DNA"/>
</dbReference>
<reference evidence="5 6" key="1">
    <citation type="submission" date="2019-05" db="EMBL/GenBank/DDBJ databases">
        <title>Genomic analysis of Lentibacillus sp. NKC220-2.</title>
        <authorList>
            <person name="Oh Y.J."/>
        </authorList>
    </citation>
    <scope>NUCLEOTIDE SEQUENCE [LARGE SCALE GENOMIC DNA]</scope>
    <source>
        <strain evidence="5 6">NKC220-2</strain>
    </source>
</reference>
<dbReference type="Proteomes" id="UP000306980">
    <property type="component" value="Unassembled WGS sequence"/>
</dbReference>
<keyword evidence="2" id="KW-0479">Metal-binding</keyword>
<dbReference type="SFLD" id="SFLDG01129">
    <property type="entry name" value="C1.5:_HAD__Beta-PGM__Phosphata"/>
    <property type="match status" value="1"/>
</dbReference>
<name>A0A5S3QJM8_9BACI</name>